<dbReference type="Proteomes" id="UP000194236">
    <property type="component" value="Unassembled WGS sequence"/>
</dbReference>
<gene>
    <name evidence="2" type="ORF">BLA29_002585</name>
</gene>
<feature type="transmembrane region" description="Helical" evidence="1">
    <location>
        <begin position="49"/>
        <end position="73"/>
    </location>
</feature>
<evidence type="ECO:0000313" key="2">
    <source>
        <dbReference type="EMBL" id="OTF79076.1"/>
    </source>
</evidence>
<sequence>MATRSFSSPPFCANNGRYGSNGLNVAACSTWPEFGFETRIGAAVVVDNFVLITGIDVLVVVVVVVVDVVAIIMDGVCRWFNVWLASQGLNSSPNGGRFTGGR</sequence>
<dbReference type="EMBL" id="MUJZ01024988">
    <property type="protein sequence ID" value="OTF79076.1"/>
    <property type="molecule type" value="Genomic_DNA"/>
</dbReference>
<protein>
    <submittedName>
        <fullName evidence="2">Uncharacterized protein</fullName>
    </submittedName>
</protein>
<reference evidence="2 3" key="1">
    <citation type="submission" date="2017-03" db="EMBL/GenBank/DDBJ databases">
        <title>Genome Survey of Euroglyphus maynei.</title>
        <authorList>
            <person name="Arlian L.G."/>
            <person name="Morgan M.S."/>
            <person name="Rider S.D."/>
        </authorList>
    </citation>
    <scope>NUCLEOTIDE SEQUENCE [LARGE SCALE GENOMIC DNA]</scope>
    <source>
        <strain evidence="2">Arlian Lab</strain>
        <tissue evidence="2">Whole body</tissue>
    </source>
</reference>
<keyword evidence="1" id="KW-1133">Transmembrane helix</keyword>
<proteinExistence type="predicted"/>
<keyword evidence="1" id="KW-0472">Membrane</keyword>
<name>A0A1Y3BHK6_EURMA</name>
<evidence type="ECO:0000313" key="3">
    <source>
        <dbReference type="Proteomes" id="UP000194236"/>
    </source>
</evidence>
<evidence type="ECO:0000256" key="1">
    <source>
        <dbReference type="SAM" id="Phobius"/>
    </source>
</evidence>
<organism evidence="2 3">
    <name type="scientific">Euroglyphus maynei</name>
    <name type="common">Mayne's house dust mite</name>
    <dbReference type="NCBI Taxonomy" id="6958"/>
    <lineage>
        <taxon>Eukaryota</taxon>
        <taxon>Metazoa</taxon>
        <taxon>Ecdysozoa</taxon>
        <taxon>Arthropoda</taxon>
        <taxon>Chelicerata</taxon>
        <taxon>Arachnida</taxon>
        <taxon>Acari</taxon>
        <taxon>Acariformes</taxon>
        <taxon>Sarcoptiformes</taxon>
        <taxon>Astigmata</taxon>
        <taxon>Psoroptidia</taxon>
        <taxon>Analgoidea</taxon>
        <taxon>Pyroglyphidae</taxon>
        <taxon>Pyroglyphinae</taxon>
        <taxon>Euroglyphus</taxon>
    </lineage>
</organism>
<dbReference type="AlphaFoldDB" id="A0A1Y3BHK6"/>
<accession>A0A1Y3BHK6</accession>
<comment type="caution">
    <text evidence="2">The sequence shown here is derived from an EMBL/GenBank/DDBJ whole genome shotgun (WGS) entry which is preliminary data.</text>
</comment>
<keyword evidence="1" id="KW-0812">Transmembrane</keyword>
<keyword evidence="3" id="KW-1185">Reference proteome</keyword>